<feature type="region of interest" description="Disordered" evidence="1">
    <location>
        <begin position="343"/>
        <end position="372"/>
    </location>
</feature>
<dbReference type="SUPFAM" id="SSF53927">
    <property type="entry name" value="Cytidine deaminase-like"/>
    <property type="match status" value="1"/>
</dbReference>
<dbReference type="Proteomes" id="UP000243515">
    <property type="component" value="Unassembled WGS sequence"/>
</dbReference>
<name>A0A232LVB6_9EURO</name>
<feature type="compositionally biased region" description="Low complexity" evidence="1">
    <location>
        <begin position="307"/>
        <end position="316"/>
    </location>
</feature>
<feature type="region of interest" description="Disordered" evidence="1">
    <location>
        <begin position="491"/>
        <end position="513"/>
    </location>
</feature>
<gene>
    <name evidence="2" type="ORF">Egran_04156</name>
</gene>
<feature type="compositionally biased region" description="Basic and acidic residues" evidence="1">
    <location>
        <begin position="423"/>
        <end position="450"/>
    </location>
</feature>
<feature type="compositionally biased region" description="Low complexity" evidence="1">
    <location>
        <begin position="343"/>
        <end position="363"/>
    </location>
</feature>
<proteinExistence type="predicted"/>
<dbReference type="AlphaFoldDB" id="A0A232LVB6"/>
<feature type="region of interest" description="Disordered" evidence="1">
    <location>
        <begin position="413"/>
        <end position="455"/>
    </location>
</feature>
<feature type="region of interest" description="Disordered" evidence="1">
    <location>
        <begin position="302"/>
        <end position="321"/>
    </location>
</feature>
<dbReference type="InterPro" id="IPR016193">
    <property type="entry name" value="Cytidine_deaminase-like"/>
</dbReference>
<comment type="caution">
    <text evidence="2">The sequence shown here is derived from an EMBL/GenBank/DDBJ whole genome shotgun (WGS) entry which is preliminary data.</text>
</comment>
<evidence type="ECO:0000313" key="2">
    <source>
        <dbReference type="EMBL" id="OXV08079.1"/>
    </source>
</evidence>
<sequence length="520" mass="56549">MATSIPKVLNGVRPLQGQIVSIRSIQELHPQEQFDKAYVAEVQLKSASKVIKALDAAFPRDSVSLRHIRRFATHDFLPDHLRSATSQDLSLQTTIYVLILPPLPEISALQNVLAPFVPVRVSSEEDEKNENENGNNRGELSLAARVHIQSTQIPLHPPLSAQQAERWSRTLWPVKYNPTATRSFIAPPPHDLNQARQSIQPLAGFYLSLAHQAADEARNSGRGRHVGAVVVDPTITTGDDWMAGVVAVAGDARYCPRGGAADSVLPPPGGPSPAERLYNPDLEGGPHLHSVMRAASIIASAQREGDSNSIPESSSLPSPPALVPPLSPLEAYFLFSPSLAPSSSVAQPKHSPSSAPASPITRPSRGRIPTRSQGGYLCNGLDIYLTHEPCLSCSMGLLLSRIRAVIFPRRGRMDTGGLASEPIPKDPSGRECHASHSRDGKEQHRQHSPEHSASCLGPAVPRNYYGLHWRSELNWRVLGFEFVEDEDDLADEGDVTETSSHRSHDNSCSRQEGNIVTFHA</sequence>
<keyword evidence="3" id="KW-1185">Reference proteome</keyword>
<dbReference type="OrthoDB" id="3180714at2759"/>
<organism evidence="2 3">
    <name type="scientific">Elaphomyces granulatus</name>
    <dbReference type="NCBI Taxonomy" id="519963"/>
    <lineage>
        <taxon>Eukaryota</taxon>
        <taxon>Fungi</taxon>
        <taxon>Dikarya</taxon>
        <taxon>Ascomycota</taxon>
        <taxon>Pezizomycotina</taxon>
        <taxon>Eurotiomycetes</taxon>
        <taxon>Eurotiomycetidae</taxon>
        <taxon>Eurotiales</taxon>
        <taxon>Elaphomycetaceae</taxon>
        <taxon>Elaphomyces</taxon>
    </lineage>
</organism>
<evidence type="ECO:0000256" key="1">
    <source>
        <dbReference type="SAM" id="MobiDB-lite"/>
    </source>
</evidence>
<reference evidence="2 3" key="1">
    <citation type="journal article" date="2015" name="Environ. Microbiol.">
        <title>Metagenome sequence of Elaphomyces granulatus from sporocarp tissue reveals Ascomycota ectomycorrhizal fingerprints of genome expansion and a Proteobacteria-rich microbiome.</title>
        <authorList>
            <person name="Quandt C.A."/>
            <person name="Kohler A."/>
            <person name="Hesse C.N."/>
            <person name="Sharpton T.J."/>
            <person name="Martin F."/>
            <person name="Spatafora J.W."/>
        </authorList>
    </citation>
    <scope>NUCLEOTIDE SEQUENCE [LARGE SCALE GENOMIC DNA]</scope>
    <source>
        <strain evidence="2 3">OSC145934</strain>
    </source>
</reference>
<feature type="region of interest" description="Disordered" evidence="1">
    <location>
        <begin position="260"/>
        <end position="285"/>
    </location>
</feature>
<dbReference type="GO" id="GO:0006139">
    <property type="term" value="P:nucleobase-containing compound metabolic process"/>
    <property type="evidence" value="ECO:0007669"/>
    <property type="project" value="UniProtKB-ARBA"/>
</dbReference>
<accession>A0A232LVB6</accession>
<dbReference type="GO" id="GO:0003824">
    <property type="term" value="F:catalytic activity"/>
    <property type="evidence" value="ECO:0007669"/>
    <property type="project" value="InterPro"/>
</dbReference>
<protein>
    <submittedName>
        <fullName evidence="2">Uncharacterized protein</fullName>
    </submittedName>
</protein>
<evidence type="ECO:0000313" key="3">
    <source>
        <dbReference type="Proteomes" id="UP000243515"/>
    </source>
</evidence>
<dbReference type="Gene3D" id="3.40.140.10">
    <property type="entry name" value="Cytidine Deaminase, domain 2"/>
    <property type="match status" value="1"/>
</dbReference>
<dbReference type="EMBL" id="NPHW01004331">
    <property type="protein sequence ID" value="OXV08079.1"/>
    <property type="molecule type" value="Genomic_DNA"/>
</dbReference>